<accession>A0A6B3N8Z6</accession>
<comment type="function">
    <text evidence="8">F(1)F(0) ATP synthase produces ATP from ADP in the presence of a proton or sodium gradient. F-type ATPases consist of two structural domains, F(1) containing the extramembraneous catalytic core and F(0) containing the membrane proton channel, linked together by a central stalk and a peripheral stalk. During catalysis, ATP synthesis in the catalytic domain of F(1) is coupled via a rotary mechanism of the central stalk subunits to proton translocation.</text>
</comment>
<dbReference type="Gene3D" id="1.10.520.20">
    <property type="entry name" value="N-terminal domain of the delta subunit of the F1F0-ATP synthase"/>
    <property type="match status" value="1"/>
</dbReference>
<evidence type="ECO:0000256" key="7">
    <source>
        <dbReference type="ARBA" id="ARBA00023310"/>
    </source>
</evidence>
<evidence type="ECO:0000313" key="9">
    <source>
        <dbReference type="EMBL" id="NER27082.1"/>
    </source>
</evidence>
<dbReference type="NCBIfam" id="TIGR01145">
    <property type="entry name" value="ATP_synt_delta"/>
    <property type="match status" value="1"/>
</dbReference>
<dbReference type="GO" id="GO:0045259">
    <property type="term" value="C:proton-transporting ATP synthase complex"/>
    <property type="evidence" value="ECO:0007669"/>
    <property type="project" value="UniProtKB-KW"/>
</dbReference>
<organism evidence="9">
    <name type="scientific">Symploca sp. SIO1C4</name>
    <dbReference type="NCBI Taxonomy" id="2607765"/>
    <lineage>
        <taxon>Bacteria</taxon>
        <taxon>Bacillati</taxon>
        <taxon>Cyanobacteriota</taxon>
        <taxon>Cyanophyceae</taxon>
        <taxon>Coleofasciculales</taxon>
        <taxon>Coleofasciculaceae</taxon>
        <taxon>Symploca</taxon>
    </lineage>
</organism>
<keyword evidence="4 8" id="KW-0406">Ion transport</keyword>
<keyword evidence="8" id="KW-0793">Thylakoid</keyword>
<dbReference type="Pfam" id="PF00213">
    <property type="entry name" value="OSCP"/>
    <property type="match status" value="1"/>
</dbReference>
<comment type="function">
    <text evidence="8">This protein is part of the stalk that links CF(0) to CF(1). It either transmits conformational changes from CF(0) to CF(1) or is implicated in proton conduction.</text>
</comment>
<dbReference type="GO" id="GO:0031676">
    <property type="term" value="C:plasma membrane-derived thylakoid membrane"/>
    <property type="evidence" value="ECO:0007669"/>
    <property type="project" value="UniProtKB-SubCell"/>
</dbReference>
<dbReference type="EMBL" id="JAAHFQ010000070">
    <property type="protein sequence ID" value="NER27082.1"/>
    <property type="molecule type" value="Genomic_DNA"/>
</dbReference>
<name>A0A6B3N8Z6_9CYAN</name>
<evidence type="ECO:0000256" key="3">
    <source>
        <dbReference type="ARBA" id="ARBA00022781"/>
    </source>
</evidence>
<dbReference type="GO" id="GO:0046933">
    <property type="term" value="F:proton-transporting ATP synthase activity, rotational mechanism"/>
    <property type="evidence" value="ECO:0007669"/>
    <property type="project" value="UniProtKB-UniRule"/>
</dbReference>
<dbReference type="PRINTS" id="PR00125">
    <property type="entry name" value="ATPASEDELTA"/>
</dbReference>
<keyword evidence="5 8" id="KW-0472">Membrane</keyword>
<evidence type="ECO:0000256" key="1">
    <source>
        <dbReference type="ARBA" id="ARBA00004370"/>
    </source>
</evidence>
<comment type="caution">
    <text evidence="9">The sequence shown here is derived from an EMBL/GenBank/DDBJ whole genome shotgun (WGS) entry which is preliminary data.</text>
</comment>
<comment type="subcellular location">
    <subcellularLocation>
        <location evidence="8">Cellular thylakoid membrane</location>
        <topology evidence="8">Peripheral membrane protein</topology>
    </subcellularLocation>
    <subcellularLocation>
        <location evidence="1">Membrane</location>
    </subcellularLocation>
</comment>
<evidence type="ECO:0000256" key="6">
    <source>
        <dbReference type="ARBA" id="ARBA00023196"/>
    </source>
</evidence>
<comment type="similarity">
    <text evidence="8">Belongs to the ATPase delta chain family.</text>
</comment>
<dbReference type="AlphaFoldDB" id="A0A6B3N8Z6"/>
<dbReference type="PANTHER" id="PTHR11910">
    <property type="entry name" value="ATP SYNTHASE DELTA CHAIN"/>
    <property type="match status" value="1"/>
</dbReference>
<dbReference type="InterPro" id="IPR020781">
    <property type="entry name" value="ATPase_OSCP/d_CS"/>
</dbReference>
<dbReference type="HAMAP" id="MF_01416">
    <property type="entry name" value="ATP_synth_delta_bact"/>
    <property type="match status" value="1"/>
</dbReference>
<evidence type="ECO:0000256" key="8">
    <source>
        <dbReference type="HAMAP-Rule" id="MF_01416"/>
    </source>
</evidence>
<reference evidence="9" key="1">
    <citation type="submission" date="2019-11" db="EMBL/GenBank/DDBJ databases">
        <title>Genomic insights into an expanded diversity of filamentous marine cyanobacteria reveals the extraordinary biosynthetic potential of Moorea and Okeania.</title>
        <authorList>
            <person name="Ferreira Leao T."/>
            <person name="Wang M."/>
            <person name="Moss N."/>
            <person name="Da Silva R."/>
            <person name="Sanders J."/>
            <person name="Nurk S."/>
            <person name="Gurevich A."/>
            <person name="Humphrey G."/>
            <person name="Reher R."/>
            <person name="Zhu Q."/>
            <person name="Belda-Ferre P."/>
            <person name="Glukhov E."/>
            <person name="Rex R."/>
            <person name="Dorrestein P.C."/>
            <person name="Knight R."/>
            <person name="Pevzner P."/>
            <person name="Gerwick W.H."/>
            <person name="Gerwick L."/>
        </authorList>
    </citation>
    <scope>NUCLEOTIDE SEQUENCE</scope>
    <source>
        <strain evidence="9">SIO1C4</strain>
    </source>
</reference>
<proteinExistence type="inferred from homology"/>
<keyword evidence="6 8" id="KW-0139">CF(1)</keyword>
<keyword evidence="2 8" id="KW-0813">Transport</keyword>
<keyword evidence="3 8" id="KW-0375">Hydrogen ion transport</keyword>
<gene>
    <name evidence="8" type="primary">atpH</name>
    <name evidence="8" type="synonym">atpD</name>
    <name evidence="9" type="ORF">F6J89_05460</name>
</gene>
<keyword evidence="7 8" id="KW-0066">ATP synthesis</keyword>
<dbReference type="InterPro" id="IPR000711">
    <property type="entry name" value="ATPase_OSCP/dsu"/>
</dbReference>
<dbReference type="InterPro" id="IPR026015">
    <property type="entry name" value="ATP_synth_OSCP/delta_N_sf"/>
</dbReference>
<evidence type="ECO:0000256" key="5">
    <source>
        <dbReference type="ARBA" id="ARBA00023136"/>
    </source>
</evidence>
<sequence>MKGSLLSAQVLEPYAEALMSVADNHQITSRLGEDVAGLLDALKSSADLQEFLGNPVVKADDKKAVLQQLSNSLGGDQFHPYTLNFLNILVDRRRILFLEGICQQYQALLRKRNKTVVAEVTSAVVLNDTQQQSVREKVIAMTGAEQVEIDTKLDTDLIGGVIIKVGSQVIDSSLRGQLRRIGLSLSKAN</sequence>
<evidence type="ECO:0000256" key="2">
    <source>
        <dbReference type="ARBA" id="ARBA00022448"/>
    </source>
</evidence>
<evidence type="ECO:0000256" key="4">
    <source>
        <dbReference type="ARBA" id="ARBA00023065"/>
    </source>
</evidence>
<dbReference type="PROSITE" id="PS00389">
    <property type="entry name" value="ATPASE_DELTA"/>
    <property type="match status" value="1"/>
</dbReference>
<protein>
    <recommendedName>
        <fullName evidence="8">ATP synthase subunit delta</fullName>
    </recommendedName>
    <alternativeName>
        <fullName evidence="8">ATP synthase F(1) sector subunit delta</fullName>
    </alternativeName>
    <alternativeName>
        <fullName evidence="8">F-type ATPase subunit delta</fullName>
        <shortName evidence="8">F-ATPase subunit delta</shortName>
    </alternativeName>
</protein>
<dbReference type="SUPFAM" id="SSF47928">
    <property type="entry name" value="N-terminal domain of the delta subunit of the F1F0-ATP synthase"/>
    <property type="match status" value="1"/>
</dbReference>